<evidence type="ECO:0000256" key="4">
    <source>
        <dbReference type="ARBA" id="ARBA00022989"/>
    </source>
</evidence>
<feature type="transmembrane region" description="Helical" evidence="6">
    <location>
        <begin position="234"/>
        <end position="257"/>
    </location>
</feature>
<dbReference type="InterPro" id="IPR036259">
    <property type="entry name" value="MFS_trans_sf"/>
</dbReference>
<evidence type="ECO:0000256" key="6">
    <source>
        <dbReference type="SAM" id="Phobius"/>
    </source>
</evidence>
<keyword evidence="5 6" id="KW-0472">Membrane</keyword>
<evidence type="ECO:0000256" key="5">
    <source>
        <dbReference type="ARBA" id="ARBA00023136"/>
    </source>
</evidence>
<feature type="transmembrane region" description="Helical" evidence="6">
    <location>
        <begin position="96"/>
        <end position="119"/>
    </location>
</feature>
<dbReference type="InterPro" id="IPR020846">
    <property type="entry name" value="MFS_dom"/>
</dbReference>
<accession>A0A918RJK2</accession>
<feature type="transmembrane region" description="Helical" evidence="6">
    <location>
        <begin position="399"/>
        <end position="421"/>
    </location>
</feature>
<dbReference type="Proteomes" id="UP000634139">
    <property type="component" value="Unassembled WGS sequence"/>
</dbReference>
<feature type="transmembrane region" description="Helical" evidence="6">
    <location>
        <begin position="269"/>
        <end position="295"/>
    </location>
</feature>
<evidence type="ECO:0000313" key="8">
    <source>
        <dbReference type="EMBL" id="GHA01418.1"/>
    </source>
</evidence>
<feature type="transmembrane region" description="Helical" evidence="6">
    <location>
        <begin position="180"/>
        <end position="199"/>
    </location>
</feature>
<feature type="transmembrane region" description="Helical" evidence="6">
    <location>
        <begin position="301"/>
        <end position="322"/>
    </location>
</feature>
<feature type="transmembrane region" description="Helical" evidence="6">
    <location>
        <begin position="23"/>
        <end position="43"/>
    </location>
</feature>
<dbReference type="RefSeq" id="WP_189541602.1">
    <property type="nucleotide sequence ID" value="NZ_BMZD01000005.1"/>
</dbReference>
<dbReference type="Gene3D" id="1.20.1250.20">
    <property type="entry name" value="MFS general substrate transporter like domains"/>
    <property type="match status" value="2"/>
</dbReference>
<name>A0A918RJK2_9SPHN</name>
<keyword evidence="9" id="KW-1185">Reference proteome</keyword>
<dbReference type="GO" id="GO:0016020">
    <property type="term" value="C:membrane"/>
    <property type="evidence" value="ECO:0007669"/>
    <property type="project" value="UniProtKB-SubCell"/>
</dbReference>
<gene>
    <name evidence="8" type="ORF">GCM10011617_22700</name>
</gene>
<keyword evidence="3 6" id="KW-0812">Transmembrane</keyword>
<feature type="transmembrane region" description="Helical" evidence="6">
    <location>
        <begin position="363"/>
        <end position="387"/>
    </location>
</feature>
<dbReference type="AlphaFoldDB" id="A0A918RJK2"/>
<keyword evidence="2" id="KW-0813">Transport</keyword>
<feature type="transmembrane region" description="Helical" evidence="6">
    <location>
        <begin position="63"/>
        <end position="84"/>
    </location>
</feature>
<evidence type="ECO:0000256" key="2">
    <source>
        <dbReference type="ARBA" id="ARBA00022448"/>
    </source>
</evidence>
<dbReference type="EMBL" id="BMZD01000005">
    <property type="protein sequence ID" value="GHA01418.1"/>
    <property type="molecule type" value="Genomic_DNA"/>
</dbReference>
<dbReference type="InterPro" id="IPR011701">
    <property type="entry name" value="MFS"/>
</dbReference>
<feature type="transmembrane region" description="Helical" evidence="6">
    <location>
        <begin position="329"/>
        <end position="351"/>
    </location>
</feature>
<dbReference type="PANTHER" id="PTHR23505:SF79">
    <property type="entry name" value="PROTEIN SPINSTER"/>
    <property type="match status" value="1"/>
</dbReference>
<dbReference type="CDD" id="cd17328">
    <property type="entry name" value="MFS_spinster_like"/>
    <property type="match status" value="1"/>
</dbReference>
<feature type="transmembrane region" description="Helical" evidence="6">
    <location>
        <begin position="148"/>
        <end position="173"/>
    </location>
</feature>
<reference evidence="8" key="1">
    <citation type="journal article" date="2014" name="Int. J. Syst. Evol. Microbiol.">
        <title>Complete genome sequence of Corynebacterium casei LMG S-19264T (=DSM 44701T), isolated from a smear-ripened cheese.</title>
        <authorList>
            <consortium name="US DOE Joint Genome Institute (JGI-PGF)"/>
            <person name="Walter F."/>
            <person name="Albersmeier A."/>
            <person name="Kalinowski J."/>
            <person name="Ruckert C."/>
        </authorList>
    </citation>
    <scope>NUCLEOTIDE SEQUENCE</scope>
    <source>
        <strain evidence="8">KCTC 32422</strain>
    </source>
</reference>
<evidence type="ECO:0000256" key="1">
    <source>
        <dbReference type="ARBA" id="ARBA00004141"/>
    </source>
</evidence>
<comment type="subcellular location">
    <subcellularLocation>
        <location evidence="1">Membrane</location>
        <topology evidence="1">Multi-pass membrane protein</topology>
    </subcellularLocation>
</comment>
<protein>
    <submittedName>
        <fullName evidence="8">MFS transporter</fullName>
    </submittedName>
</protein>
<dbReference type="GO" id="GO:0022857">
    <property type="term" value="F:transmembrane transporter activity"/>
    <property type="evidence" value="ECO:0007669"/>
    <property type="project" value="InterPro"/>
</dbReference>
<dbReference type="PROSITE" id="PS50850">
    <property type="entry name" value="MFS"/>
    <property type="match status" value="1"/>
</dbReference>
<evidence type="ECO:0000256" key="3">
    <source>
        <dbReference type="ARBA" id="ARBA00022692"/>
    </source>
</evidence>
<sequence length="436" mass="45692">MAGLDAAGPQAQPGGGVAVRGRWIGVILLTLAYIMNFLDRQILAVLIEPIKAEMQLSDTQVGLLTGTLFAVFYSCVTLPIAMLADRWNRIRIVAAACFLWSFFTLLTGFAASFALLAVARIGVALGEAGGVAPSLSIMSDYFPPARRVLAVALFTCATPMGLMLGVVGGGLIASAYDWRVAFYVAGGIGLVLAPLLYWLGPEPPRGNYEVRPRGDAMPFLAVAKLFIASPTLRWMALASGLFAISANALVTWMPALLMRGYGASPQQVALYYGPVVGVALMVGLFASGGIIARFVGKSARAYATVPAVATLICAPLTGLALMSDSWQMVLVWSAIPIALLNFPVPPALTVVQNLAPPEARSTASAMLMLVLNLIGIGLGPLLVGAMSDLFAAGQGKDSLRLAMIATMVPVMVLTALALWMAGRTIEAEHAAAEQNP</sequence>
<reference evidence="8" key="2">
    <citation type="submission" date="2020-09" db="EMBL/GenBank/DDBJ databases">
        <authorList>
            <person name="Sun Q."/>
            <person name="Kim S."/>
        </authorList>
    </citation>
    <scope>NUCLEOTIDE SEQUENCE</scope>
    <source>
        <strain evidence="8">KCTC 32422</strain>
    </source>
</reference>
<dbReference type="Pfam" id="PF07690">
    <property type="entry name" value="MFS_1"/>
    <property type="match status" value="1"/>
</dbReference>
<dbReference type="InterPro" id="IPR044770">
    <property type="entry name" value="MFS_spinster-like"/>
</dbReference>
<evidence type="ECO:0000259" key="7">
    <source>
        <dbReference type="PROSITE" id="PS50850"/>
    </source>
</evidence>
<comment type="caution">
    <text evidence="8">The sequence shown here is derived from an EMBL/GenBank/DDBJ whole genome shotgun (WGS) entry which is preliminary data.</text>
</comment>
<dbReference type="SUPFAM" id="SSF103473">
    <property type="entry name" value="MFS general substrate transporter"/>
    <property type="match status" value="1"/>
</dbReference>
<dbReference type="PANTHER" id="PTHR23505">
    <property type="entry name" value="SPINSTER"/>
    <property type="match status" value="1"/>
</dbReference>
<organism evidence="8 9">
    <name type="scientific">Novosphingobium arvoryzae</name>
    <dbReference type="NCBI Taxonomy" id="1256514"/>
    <lineage>
        <taxon>Bacteria</taxon>
        <taxon>Pseudomonadati</taxon>
        <taxon>Pseudomonadota</taxon>
        <taxon>Alphaproteobacteria</taxon>
        <taxon>Sphingomonadales</taxon>
        <taxon>Sphingomonadaceae</taxon>
        <taxon>Novosphingobium</taxon>
    </lineage>
</organism>
<feature type="domain" description="Major facilitator superfamily (MFS) profile" evidence="7">
    <location>
        <begin position="25"/>
        <end position="423"/>
    </location>
</feature>
<proteinExistence type="predicted"/>
<evidence type="ECO:0000313" key="9">
    <source>
        <dbReference type="Proteomes" id="UP000634139"/>
    </source>
</evidence>
<keyword evidence="4 6" id="KW-1133">Transmembrane helix</keyword>